<dbReference type="Proteomes" id="UP000031546">
    <property type="component" value="Unassembled WGS sequence"/>
</dbReference>
<dbReference type="EMBL" id="JABEVU030000001">
    <property type="protein sequence ID" value="MDB0581382.1"/>
    <property type="molecule type" value="Genomic_DNA"/>
</dbReference>
<reference evidence="2" key="3">
    <citation type="submission" date="2022-12" db="EMBL/GenBank/DDBJ databases">
        <title>Genome analysis and biological profiling of marine Salinicoccus roseus MOSEL-ME25.</title>
        <authorList>
            <person name="Mirza F.T."/>
            <person name="Xie Y."/>
            <person name="Shinwari Z.K."/>
        </authorList>
    </citation>
    <scope>NUCLEOTIDE SEQUENCE</scope>
    <source>
        <strain evidence="2">MOSEL-ME25</strain>
    </source>
</reference>
<evidence type="ECO:0000313" key="3">
    <source>
        <dbReference type="Proteomes" id="UP000031546"/>
    </source>
</evidence>
<name>A0A0C2H8B1_9STAP</name>
<reference evidence="1 3" key="1">
    <citation type="submission" date="2015-01" db="EMBL/GenBank/DDBJ databases">
        <title>Genome sequences of high lactate-tolerant strain Salinicoccus roseus W12 with industrial interest.</title>
        <authorList>
            <person name="Wang H."/>
            <person name="Yu B."/>
        </authorList>
    </citation>
    <scope>NUCLEOTIDE SEQUENCE [LARGE SCALE GENOMIC DNA]</scope>
    <source>
        <strain evidence="1 3">W12</strain>
    </source>
</reference>
<comment type="caution">
    <text evidence="1">The sequence shown here is derived from an EMBL/GenBank/DDBJ whole genome shotgun (WGS) entry which is preliminary data.</text>
</comment>
<dbReference type="RefSeq" id="WP_040106711.1">
    <property type="nucleotide sequence ID" value="NZ_JABEVU030000001.1"/>
</dbReference>
<dbReference type="EMBL" id="JXII01000009">
    <property type="protein sequence ID" value="KIH70070.1"/>
    <property type="molecule type" value="Genomic_DNA"/>
</dbReference>
<dbReference type="Pfam" id="PF11114">
    <property type="entry name" value="Minor_capsid_2"/>
    <property type="match status" value="1"/>
</dbReference>
<dbReference type="STRING" id="45670.SN16_11260"/>
<dbReference type="Proteomes" id="UP000527860">
    <property type="component" value="Unassembled WGS sequence"/>
</dbReference>
<organism evidence="1 3">
    <name type="scientific">Salinicoccus roseus</name>
    <dbReference type="NCBI Taxonomy" id="45670"/>
    <lineage>
        <taxon>Bacteria</taxon>
        <taxon>Bacillati</taxon>
        <taxon>Bacillota</taxon>
        <taxon>Bacilli</taxon>
        <taxon>Bacillales</taxon>
        <taxon>Staphylococcaceae</taxon>
        <taxon>Salinicoccus</taxon>
    </lineage>
</organism>
<evidence type="ECO:0000313" key="1">
    <source>
        <dbReference type="EMBL" id="KIH70070.1"/>
    </source>
</evidence>
<reference evidence="2" key="2">
    <citation type="submission" date="2020-04" db="EMBL/GenBank/DDBJ databases">
        <authorList>
            <person name="Tanveer F."/>
            <person name="Xie Y."/>
            <person name="Shinwari Z.K."/>
        </authorList>
    </citation>
    <scope>NUCLEOTIDE SEQUENCE</scope>
    <source>
        <strain evidence="2">MOSEL-ME25</strain>
    </source>
</reference>
<dbReference type="InterPro" id="IPR021080">
    <property type="entry name" value="Minor_capsid_protein"/>
</dbReference>
<dbReference type="GeneID" id="77846124"/>
<keyword evidence="4" id="KW-1185">Reference proteome</keyword>
<protein>
    <submittedName>
        <fullName evidence="2">Minor capsid protein</fullName>
    </submittedName>
</protein>
<gene>
    <name evidence="2" type="ORF">F7P68_0012685</name>
    <name evidence="1" type="ORF">SN16_11260</name>
</gene>
<dbReference type="OrthoDB" id="2221953at2"/>
<dbReference type="AlphaFoldDB" id="A0A0C2H8B1"/>
<accession>A0A0C2H8B1</accession>
<sequence length="120" mass="13997">MIDFTVRSLVNTGKLKQKAQRGRQISQFAVDTQVLKTSNKYAPKRDNFLIESGARHSQIGKGLIKWQTPYSRRLYYNPQYNFSKDKNPQAGGLWFERAKAQHKNEWLKAAKDGYRQTFGR</sequence>
<evidence type="ECO:0000313" key="4">
    <source>
        <dbReference type="Proteomes" id="UP000527860"/>
    </source>
</evidence>
<proteinExistence type="predicted"/>
<evidence type="ECO:0000313" key="2">
    <source>
        <dbReference type="EMBL" id="MDB0581382.1"/>
    </source>
</evidence>